<dbReference type="Proteomes" id="UP001159387">
    <property type="component" value="Unassembled WGS sequence"/>
</dbReference>
<dbReference type="SMART" id="SM00028">
    <property type="entry name" value="TPR"/>
    <property type="match status" value="3"/>
</dbReference>
<dbReference type="Gene3D" id="1.25.40.10">
    <property type="entry name" value="Tetratricopeptide repeat domain"/>
    <property type="match status" value="1"/>
</dbReference>
<keyword evidence="2" id="KW-0472">Membrane</keyword>
<reference evidence="3 4" key="1">
    <citation type="journal article" date="2023" name="J. Phycol.">
        <title>Chrysosporum ovalisporum is synonymous with the true-branching cyanobacterium Umezakia natans (Nostocales/Aphanizomenonaceae).</title>
        <authorList>
            <person name="McGregor G.B."/>
            <person name="Sendall B.C."/>
            <person name="Niiyama Y."/>
            <person name="Tuji A."/>
            <person name="Willis A."/>
        </authorList>
    </citation>
    <scope>NUCLEOTIDE SEQUENCE [LARGE SCALE GENOMIC DNA]</scope>
    <source>
        <strain evidence="3 4">ANA360D</strain>
    </source>
</reference>
<evidence type="ECO:0000256" key="2">
    <source>
        <dbReference type="SAM" id="Phobius"/>
    </source>
</evidence>
<sequence length="158" mass="17793">MLEHLSITDIFPIASVVIALVILGYFSWKTLITANLFQTGVNLYEKKDYQGAEAAFRRVIAINSTNDVVRLLLGDILKEQGKVKQATELYQEVIGSSPKNPDAYLRIANICIQENQPELAKINLEQAQDLLKKQRQPQRAEKVADLLNKITAKSQKQI</sequence>
<keyword evidence="2" id="KW-0812">Transmembrane</keyword>
<dbReference type="RefSeq" id="WP_280655838.1">
    <property type="nucleotide sequence ID" value="NZ_JANQDH010000108.1"/>
</dbReference>
<organism evidence="3 4">
    <name type="scientific">Chrysosporum bergii ANA360D</name>
    <dbReference type="NCBI Taxonomy" id="617107"/>
    <lineage>
        <taxon>Bacteria</taxon>
        <taxon>Bacillati</taxon>
        <taxon>Cyanobacteriota</taxon>
        <taxon>Cyanophyceae</taxon>
        <taxon>Nostocales</taxon>
        <taxon>Nodulariaceae</taxon>
        <taxon>Chrysosporum</taxon>
    </lineage>
</organism>
<proteinExistence type="predicted"/>
<dbReference type="InterPro" id="IPR019734">
    <property type="entry name" value="TPR_rpt"/>
</dbReference>
<dbReference type="SUPFAM" id="SSF48452">
    <property type="entry name" value="TPR-like"/>
    <property type="match status" value="1"/>
</dbReference>
<evidence type="ECO:0000256" key="1">
    <source>
        <dbReference type="PROSITE-ProRule" id="PRU00339"/>
    </source>
</evidence>
<protein>
    <submittedName>
        <fullName evidence="3">Tetratricopeptide repeat protein</fullName>
    </submittedName>
</protein>
<name>A0AA43GUG7_9CYAN</name>
<evidence type="ECO:0000313" key="4">
    <source>
        <dbReference type="Proteomes" id="UP001159387"/>
    </source>
</evidence>
<keyword evidence="4" id="KW-1185">Reference proteome</keyword>
<dbReference type="InterPro" id="IPR011990">
    <property type="entry name" value="TPR-like_helical_dom_sf"/>
</dbReference>
<feature type="transmembrane region" description="Helical" evidence="2">
    <location>
        <begin position="6"/>
        <end position="28"/>
    </location>
</feature>
<evidence type="ECO:0000313" key="3">
    <source>
        <dbReference type="EMBL" id="MDH6061896.1"/>
    </source>
</evidence>
<feature type="repeat" description="TPR" evidence="1">
    <location>
        <begin position="67"/>
        <end position="100"/>
    </location>
</feature>
<comment type="caution">
    <text evidence="3">The sequence shown here is derived from an EMBL/GenBank/DDBJ whole genome shotgun (WGS) entry which is preliminary data.</text>
</comment>
<keyword evidence="1" id="KW-0802">TPR repeat</keyword>
<dbReference type="PROSITE" id="PS50005">
    <property type="entry name" value="TPR"/>
    <property type="match status" value="1"/>
</dbReference>
<dbReference type="Pfam" id="PF13181">
    <property type="entry name" value="TPR_8"/>
    <property type="match status" value="1"/>
</dbReference>
<keyword evidence="2" id="KW-1133">Transmembrane helix</keyword>
<accession>A0AA43GUG7</accession>
<dbReference type="Pfam" id="PF14559">
    <property type="entry name" value="TPR_19"/>
    <property type="match status" value="1"/>
</dbReference>
<dbReference type="EMBL" id="JANQDH010000108">
    <property type="protein sequence ID" value="MDH6061896.1"/>
    <property type="molecule type" value="Genomic_DNA"/>
</dbReference>
<gene>
    <name evidence="3" type="ORF">NWP17_15890</name>
</gene>
<dbReference type="AlphaFoldDB" id="A0AA43GUG7"/>